<dbReference type="InterPro" id="IPR047057">
    <property type="entry name" value="MerR_fam"/>
</dbReference>
<dbReference type="PRINTS" id="PR00040">
    <property type="entry name" value="HTHMERR"/>
</dbReference>
<feature type="domain" description="HTH merR-type" evidence="2">
    <location>
        <begin position="5"/>
        <end position="74"/>
    </location>
</feature>
<dbReference type="PANTHER" id="PTHR30204">
    <property type="entry name" value="REDOX-CYCLING DRUG-SENSING TRANSCRIPTIONAL ACTIVATOR SOXR"/>
    <property type="match status" value="1"/>
</dbReference>
<dbReference type="Gene3D" id="1.10.1660.10">
    <property type="match status" value="1"/>
</dbReference>
<gene>
    <name evidence="3" type="ORF">ACFOW8_20605</name>
</gene>
<dbReference type="EMBL" id="JBHSBA010000014">
    <property type="protein sequence ID" value="MFC4127335.1"/>
    <property type="molecule type" value="Genomic_DNA"/>
</dbReference>
<sequence>MTEAPIRIGELAVRAEVSTRTVDYYTSLGLLTPADRTTGNFRLYDPADAARIQLVKSLEAQGIPLEEIARGLAGHGGEVGPILERIDDDMKSLHTAAEAAPEAMQGLLAVVATRVHTLISIALQIPPDIPVL</sequence>
<dbReference type="InterPro" id="IPR000551">
    <property type="entry name" value="MerR-type_HTH_dom"/>
</dbReference>
<evidence type="ECO:0000259" key="2">
    <source>
        <dbReference type="PROSITE" id="PS50937"/>
    </source>
</evidence>
<dbReference type="InterPro" id="IPR009061">
    <property type="entry name" value="DNA-bd_dom_put_sf"/>
</dbReference>
<organism evidence="3 4">
    <name type="scientific">Nocardia rhizosphaerae</name>
    <dbReference type="NCBI Taxonomy" id="1691571"/>
    <lineage>
        <taxon>Bacteria</taxon>
        <taxon>Bacillati</taxon>
        <taxon>Actinomycetota</taxon>
        <taxon>Actinomycetes</taxon>
        <taxon>Mycobacteriales</taxon>
        <taxon>Nocardiaceae</taxon>
        <taxon>Nocardia</taxon>
    </lineage>
</organism>
<dbReference type="CDD" id="cd00592">
    <property type="entry name" value="HTH_MerR-like"/>
    <property type="match status" value="1"/>
</dbReference>
<proteinExistence type="predicted"/>
<dbReference type="Pfam" id="PF13411">
    <property type="entry name" value="MerR_1"/>
    <property type="match status" value="1"/>
</dbReference>
<evidence type="ECO:0000313" key="4">
    <source>
        <dbReference type="Proteomes" id="UP001595767"/>
    </source>
</evidence>
<dbReference type="SUPFAM" id="SSF46955">
    <property type="entry name" value="Putative DNA-binding domain"/>
    <property type="match status" value="1"/>
</dbReference>
<evidence type="ECO:0000256" key="1">
    <source>
        <dbReference type="ARBA" id="ARBA00023125"/>
    </source>
</evidence>
<dbReference type="RefSeq" id="WP_378552662.1">
    <property type="nucleotide sequence ID" value="NZ_JBHSBA010000014.1"/>
</dbReference>
<accession>A0ABV8L945</accession>
<comment type="caution">
    <text evidence="3">The sequence shown here is derived from an EMBL/GenBank/DDBJ whole genome shotgun (WGS) entry which is preliminary data.</text>
</comment>
<dbReference type="PANTHER" id="PTHR30204:SF95">
    <property type="entry name" value="HTH-TYPE TRANSCRIPTIONAL REGULATOR CUER"/>
    <property type="match status" value="1"/>
</dbReference>
<evidence type="ECO:0000313" key="3">
    <source>
        <dbReference type="EMBL" id="MFC4127335.1"/>
    </source>
</evidence>
<dbReference type="SMART" id="SM00422">
    <property type="entry name" value="HTH_MERR"/>
    <property type="match status" value="1"/>
</dbReference>
<keyword evidence="1" id="KW-0238">DNA-binding</keyword>
<keyword evidence="4" id="KW-1185">Reference proteome</keyword>
<reference evidence="4" key="1">
    <citation type="journal article" date="2019" name="Int. J. Syst. Evol. Microbiol.">
        <title>The Global Catalogue of Microorganisms (GCM) 10K type strain sequencing project: providing services to taxonomists for standard genome sequencing and annotation.</title>
        <authorList>
            <consortium name="The Broad Institute Genomics Platform"/>
            <consortium name="The Broad Institute Genome Sequencing Center for Infectious Disease"/>
            <person name="Wu L."/>
            <person name="Ma J."/>
        </authorList>
    </citation>
    <scope>NUCLEOTIDE SEQUENCE [LARGE SCALE GENOMIC DNA]</scope>
    <source>
        <strain evidence="4">CGMCC 4.7204</strain>
    </source>
</reference>
<name>A0ABV8L945_9NOCA</name>
<dbReference type="PROSITE" id="PS50937">
    <property type="entry name" value="HTH_MERR_2"/>
    <property type="match status" value="1"/>
</dbReference>
<dbReference type="Proteomes" id="UP001595767">
    <property type="component" value="Unassembled WGS sequence"/>
</dbReference>
<protein>
    <submittedName>
        <fullName evidence="3">MerR family transcriptional regulator</fullName>
    </submittedName>
</protein>